<feature type="transmembrane region" description="Helical" evidence="7">
    <location>
        <begin position="103"/>
        <end position="123"/>
    </location>
</feature>
<dbReference type="InterPro" id="IPR036259">
    <property type="entry name" value="MFS_trans_sf"/>
</dbReference>
<dbReference type="GO" id="GO:0015798">
    <property type="term" value="P:myo-inositol transport"/>
    <property type="evidence" value="ECO:0007669"/>
    <property type="project" value="UniProtKB-ARBA"/>
</dbReference>
<evidence type="ECO:0000256" key="3">
    <source>
        <dbReference type="ARBA" id="ARBA00022448"/>
    </source>
</evidence>
<reference evidence="8" key="1">
    <citation type="journal article" date="2020" name="Stud. Mycol.">
        <title>101 Dothideomycetes genomes: a test case for predicting lifestyles and emergence of pathogens.</title>
        <authorList>
            <person name="Haridas S."/>
            <person name="Albert R."/>
            <person name="Binder M."/>
            <person name="Bloem J."/>
            <person name="Labutti K."/>
            <person name="Salamov A."/>
            <person name="Andreopoulos B."/>
            <person name="Baker S."/>
            <person name="Barry K."/>
            <person name="Bills G."/>
            <person name="Bluhm B."/>
            <person name="Cannon C."/>
            <person name="Castanera R."/>
            <person name="Culley D."/>
            <person name="Daum C."/>
            <person name="Ezra D."/>
            <person name="Gonzalez J."/>
            <person name="Henrissat B."/>
            <person name="Kuo A."/>
            <person name="Liang C."/>
            <person name="Lipzen A."/>
            <person name="Lutzoni F."/>
            <person name="Magnuson J."/>
            <person name="Mondo S."/>
            <person name="Nolan M."/>
            <person name="Ohm R."/>
            <person name="Pangilinan J."/>
            <person name="Park H.-J."/>
            <person name="Ramirez L."/>
            <person name="Alfaro M."/>
            <person name="Sun H."/>
            <person name="Tritt A."/>
            <person name="Yoshinaga Y."/>
            <person name="Zwiers L.-H."/>
            <person name="Turgeon B."/>
            <person name="Goodwin S."/>
            <person name="Spatafora J."/>
            <person name="Crous P."/>
            <person name="Grigoriev I."/>
        </authorList>
    </citation>
    <scope>NUCLEOTIDE SEQUENCE</scope>
    <source>
        <strain evidence="8">CBS 627.86</strain>
    </source>
</reference>
<keyword evidence="5 7" id="KW-1133">Transmembrane helix</keyword>
<evidence type="ECO:0000313" key="9">
    <source>
        <dbReference type="Proteomes" id="UP000799770"/>
    </source>
</evidence>
<keyword evidence="9" id="KW-1185">Reference proteome</keyword>
<evidence type="ECO:0000256" key="2">
    <source>
        <dbReference type="ARBA" id="ARBA00010992"/>
    </source>
</evidence>
<evidence type="ECO:0000256" key="6">
    <source>
        <dbReference type="ARBA" id="ARBA00023136"/>
    </source>
</evidence>
<dbReference type="PANTHER" id="PTHR48020">
    <property type="entry name" value="PROTON MYO-INOSITOL COTRANSPORTER"/>
    <property type="match status" value="1"/>
</dbReference>
<feature type="transmembrane region" description="Helical" evidence="7">
    <location>
        <begin position="73"/>
        <end position="91"/>
    </location>
</feature>
<dbReference type="AlphaFoldDB" id="A0A6A5ZMJ8"/>
<dbReference type="Proteomes" id="UP000799770">
    <property type="component" value="Unassembled WGS sequence"/>
</dbReference>
<evidence type="ECO:0000256" key="5">
    <source>
        <dbReference type="ARBA" id="ARBA00022989"/>
    </source>
</evidence>
<comment type="subcellular location">
    <subcellularLocation>
        <location evidence="1">Membrane</location>
        <topology evidence="1">Multi-pass membrane protein</topology>
    </subcellularLocation>
</comment>
<name>A0A6A5ZMJ8_9PLEO</name>
<organism evidence="8 9">
    <name type="scientific">Lophiotrema nucula</name>
    <dbReference type="NCBI Taxonomy" id="690887"/>
    <lineage>
        <taxon>Eukaryota</taxon>
        <taxon>Fungi</taxon>
        <taxon>Dikarya</taxon>
        <taxon>Ascomycota</taxon>
        <taxon>Pezizomycotina</taxon>
        <taxon>Dothideomycetes</taxon>
        <taxon>Pleosporomycetidae</taxon>
        <taxon>Pleosporales</taxon>
        <taxon>Lophiotremataceae</taxon>
        <taxon>Lophiotrema</taxon>
    </lineage>
</organism>
<dbReference type="PANTHER" id="PTHR48020:SF40">
    <property type="entry name" value="MAJOR FACILITATOR SUPERFAMILY (MFS) PROFILE DOMAIN-CONTAINING PROTEIN"/>
    <property type="match status" value="1"/>
</dbReference>
<dbReference type="Gene3D" id="1.20.1250.20">
    <property type="entry name" value="MFS general substrate transporter like domains"/>
    <property type="match status" value="1"/>
</dbReference>
<dbReference type="Pfam" id="PF00083">
    <property type="entry name" value="Sugar_tr"/>
    <property type="match status" value="1"/>
</dbReference>
<dbReference type="PRINTS" id="PR00171">
    <property type="entry name" value="SUGRTRNSPORT"/>
</dbReference>
<evidence type="ECO:0000256" key="7">
    <source>
        <dbReference type="SAM" id="Phobius"/>
    </source>
</evidence>
<dbReference type="GO" id="GO:0016020">
    <property type="term" value="C:membrane"/>
    <property type="evidence" value="ECO:0007669"/>
    <property type="project" value="UniProtKB-SubCell"/>
</dbReference>
<feature type="transmembrane region" description="Helical" evidence="7">
    <location>
        <begin position="6"/>
        <end position="31"/>
    </location>
</feature>
<proteinExistence type="inferred from homology"/>
<dbReference type="InterPro" id="IPR005828">
    <property type="entry name" value="MFS_sugar_transport-like"/>
</dbReference>
<evidence type="ECO:0000256" key="4">
    <source>
        <dbReference type="ARBA" id="ARBA00022692"/>
    </source>
</evidence>
<keyword evidence="4 7" id="KW-0812">Transmembrane</keyword>
<evidence type="ECO:0000313" key="8">
    <source>
        <dbReference type="EMBL" id="KAF2120057.1"/>
    </source>
</evidence>
<dbReference type="InterPro" id="IPR003663">
    <property type="entry name" value="Sugar/inositol_transpt"/>
</dbReference>
<dbReference type="InterPro" id="IPR050814">
    <property type="entry name" value="Myo-inositol_Transporter"/>
</dbReference>
<keyword evidence="6 7" id="KW-0472">Membrane</keyword>
<feature type="transmembrane region" description="Helical" evidence="7">
    <location>
        <begin position="43"/>
        <end position="61"/>
    </location>
</feature>
<evidence type="ECO:0000256" key="1">
    <source>
        <dbReference type="ARBA" id="ARBA00004141"/>
    </source>
</evidence>
<dbReference type="GO" id="GO:0015791">
    <property type="term" value="P:polyol transmembrane transport"/>
    <property type="evidence" value="ECO:0007669"/>
    <property type="project" value="UniProtKB-ARBA"/>
</dbReference>
<feature type="transmembrane region" description="Helical" evidence="7">
    <location>
        <begin position="167"/>
        <end position="188"/>
    </location>
</feature>
<protein>
    <submittedName>
        <fullName evidence="8">General substrate transporter</fullName>
    </submittedName>
</protein>
<feature type="transmembrane region" description="Helical" evidence="7">
    <location>
        <begin position="143"/>
        <end position="160"/>
    </location>
</feature>
<dbReference type="GO" id="GO:0022857">
    <property type="term" value="F:transmembrane transporter activity"/>
    <property type="evidence" value="ECO:0007669"/>
    <property type="project" value="InterPro"/>
</dbReference>
<dbReference type="OrthoDB" id="6339427at2759"/>
<sequence>MRNAMYASVCVMVAQQACGINIFAFLSATAFEKRLNKDNRKSLEYTIYFALANHIFIWVAIPLIDRNGRRWLLHYSFLGMAGCLAVIAGCANIKNGNTRERVLLAFTVLFTAVFSIGEGPSAFLVSCEAFPLIVRELGMSHAVFWNFAGAGVISFLIPIMDSKMDDSWFWALFIFFNLLFWRLSQFFVRETQGFPLEHIDETYSTSKLDHEENEGMVEVRIWKRIAKR</sequence>
<keyword evidence="3" id="KW-0813">Transport</keyword>
<comment type="similarity">
    <text evidence="2">Belongs to the major facilitator superfamily. Sugar transporter (TC 2.A.1.1) family.</text>
</comment>
<dbReference type="EMBL" id="ML977314">
    <property type="protein sequence ID" value="KAF2120057.1"/>
    <property type="molecule type" value="Genomic_DNA"/>
</dbReference>
<gene>
    <name evidence="8" type="ORF">BDV96DRAFT_683593</name>
</gene>
<dbReference type="SUPFAM" id="SSF103473">
    <property type="entry name" value="MFS general substrate transporter"/>
    <property type="match status" value="1"/>
</dbReference>
<accession>A0A6A5ZMJ8</accession>